<dbReference type="RefSeq" id="WP_148690357.1">
    <property type="nucleotide sequence ID" value="NZ_CP020477.1"/>
</dbReference>
<name>A0A1W6JWF5_9CREN</name>
<dbReference type="InterPro" id="IPR011991">
    <property type="entry name" value="ArsR-like_HTH"/>
</dbReference>
<dbReference type="EMBL" id="CP020477">
    <property type="protein sequence ID" value="ARM74611.1"/>
    <property type="molecule type" value="Genomic_DNA"/>
</dbReference>
<dbReference type="Proteomes" id="UP000193404">
    <property type="component" value="Chromosome"/>
</dbReference>
<feature type="domain" description="HTH arsR-type" evidence="1">
    <location>
        <begin position="2"/>
        <end position="72"/>
    </location>
</feature>
<dbReference type="Gene3D" id="1.10.10.10">
    <property type="entry name" value="Winged helix-like DNA-binding domain superfamily/Winged helix DNA-binding domain"/>
    <property type="match status" value="1"/>
</dbReference>
<evidence type="ECO:0000313" key="2">
    <source>
        <dbReference type="EMBL" id="ARM74611.1"/>
    </source>
</evidence>
<dbReference type="InterPro" id="IPR055771">
    <property type="entry name" value="DUF7347"/>
</dbReference>
<dbReference type="AlphaFoldDB" id="A0A1W6JWF5"/>
<proteinExistence type="predicted"/>
<protein>
    <recommendedName>
        <fullName evidence="1">HTH arsR-type domain-containing protein</fullName>
    </recommendedName>
</protein>
<dbReference type="InterPro" id="IPR036390">
    <property type="entry name" value="WH_DNA-bd_sf"/>
</dbReference>
<accession>A0A1W6JWF5</accession>
<dbReference type="GeneID" id="41589303"/>
<dbReference type="CDD" id="cd00090">
    <property type="entry name" value="HTH_ARSR"/>
    <property type="match status" value="1"/>
</dbReference>
<dbReference type="InterPro" id="IPR001845">
    <property type="entry name" value="HTH_ArsR_DNA-bd_dom"/>
</dbReference>
<evidence type="ECO:0000259" key="1">
    <source>
        <dbReference type="SMART" id="SM00418"/>
    </source>
</evidence>
<dbReference type="GO" id="GO:0003700">
    <property type="term" value="F:DNA-binding transcription factor activity"/>
    <property type="evidence" value="ECO:0007669"/>
    <property type="project" value="InterPro"/>
</dbReference>
<dbReference type="InterPro" id="IPR036388">
    <property type="entry name" value="WH-like_DNA-bd_sf"/>
</dbReference>
<dbReference type="SMART" id="SM00418">
    <property type="entry name" value="HTH_ARSR"/>
    <property type="match status" value="1"/>
</dbReference>
<dbReference type="KEGG" id="aman:B6F84_00255"/>
<organism evidence="2 3">
    <name type="scientific">Acidianus manzaensis</name>
    <dbReference type="NCBI Taxonomy" id="282676"/>
    <lineage>
        <taxon>Archaea</taxon>
        <taxon>Thermoproteota</taxon>
        <taxon>Thermoprotei</taxon>
        <taxon>Sulfolobales</taxon>
        <taxon>Sulfolobaceae</taxon>
        <taxon>Acidianus</taxon>
    </lineage>
</organism>
<dbReference type="STRING" id="282676.B6F84_00255"/>
<dbReference type="SUPFAM" id="SSF46785">
    <property type="entry name" value="Winged helix' DNA-binding domain"/>
    <property type="match status" value="1"/>
</dbReference>
<keyword evidence="3" id="KW-1185">Reference proteome</keyword>
<reference evidence="2 3" key="1">
    <citation type="submission" date="2017-03" db="EMBL/GenBank/DDBJ databases">
        <title>Sulfur activation and transportation mechanism of thermophilic Archaea Acidianus manzaensis YN-25.</title>
        <authorList>
            <person name="Ma Y."/>
            <person name="Yang Y."/>
            <person name="Xia J."/>
        </authorList>
    </citation>
    <scope>NUCLEOTIDE SEQUENCE [LARGE SCALE GENOMIC DNA]</scope>
    <source>
        <strain evidence="2 3">YN-25</strain>
    </source>
</reference>
<evidence type="ECO:0000313" key="3">
    <source>
        <dbReference type="Proteomes" id="UP000193404"/>
    </source>
</evidence>
<dbReference type="OrthoDB" id="21363at2157"/>
<gene>
    <name evidence="2" type="ORF">B6F84_00255</name>
</gene>
<sequence>MDIFEAISNETRRRVLQSLQTPKTFSELSEELKIDSPALSFHIKKLDGLITKDEEGKYSLTELGKTALEIINQVNSGETSFKLNPPNLPLILEYINYVKIDNNLLIKLKEEDRKLIIKNVETVEFDEVNSSLLNEILEKIENIRNIIASENILLIINNKSVNVENIIEKENKEDNKEEEPSIPSSSKSFFSFLKHPKFYQNKIVYNNKIEFKDKMKIELNGGVIKIKKGNPYLIAKCRDYSDLDIYPDKIEGNGCELLITYPDVNSLDIELDGGKISINGIKINNLNLDIDGGLAEFEIINQNSNITVNGGKIDGKITYMSDKNTLNLNLDGGMANLGIFTPKDMSIISSSSSSVGIVNLPPSRPGNKSLLQISAKADGGIIKIKQSDIS</sequence>
<dbReference type="Pfam" id="PF24038">
    <property type="entry name" value="DUF7347"/>
    <property type="match status" value="1"/>
</dbReference>